<evidence type="ECO:0000313" key="1">
    <source>
        <dbReference type="EMBL" id="KAF3517435.1"/>
    </source>
</evidence>
<accession>A0ABQ7ATH2</accession>
<dbReference type="Proteomes" id="UP000266723">
    <property type="component" value="Unassembled WGS sequence"/>
</dbReference>
<gene>
    <name evidence="1" type="ORF">DY000_02058945</name>
</gene>
<sequence length="93" mass="10691">MEKILEFLGNKFPLITKLNESDTAWVNSSPVKLQFFLSWLGYGLCQVIKMRKLNNKIEFKLSRRSRIQTRILSSTKQSLNSTGSPLQAIKLNC</sequence>
<protein>
    <recommendedName>
        <fullName evidence="3">FBD domain-containing protein</fullName>
    </recommendedName>
</protein>
<evidence type="ECO:0000313" key="2">
    <source>
        <dbReference type="Proteomes" id="UP000266723"/>
    </source>
</evidence>
<dbReference type="EMBL" id="QGKV02001556">
    <property type="protein sequence ID" value="KAF3517435.1"/>
    <property type="molecule type" value="Genomic_DNA"/>
</dbReference>
<comment type="caution">
    <text evidence="1">The sequence shown here is derived from an EMBL/GenBank/DDBJ whole genome shotgun (WGS) entry which is preliminary data.</text>
</comment>
<name>A0ABQ7ATH2_BRACR</name>
<keyword evidence="2" id="KW-1185">Reference proteome</keyword>
<organism evidence="1 2">
    <name type="scientific">Brassica cretica</name>
    <name type="common">Mustard</name>
    <dbReference type="NCBI Taxonomy" id="69181"/>
    <lineage>
        <taxon>Eukaryota</taxon>
        <taxon>Viridiplantae</taxon>
        <taxon>Streptophyta</taxon>
        <taxon>Embryophyta</taxon>
        <taxon>Tracheophyta</taxon>
        <taxon>Spermatophyta</taxon>
        <taxon>Magnoliopsida</taxon>
        <taxon>eudicotyledons</taxon>
        <taxon>Gunneridae</taxon>
        <taxon>Pentapetalae</taxon>
        <taxon>rosids</taxon>
        <taxon>malvids</taxon>
        <taxon>Brassicales</taxon>
        <taxon>Brassicaceae</taxon>
        <taxon>Brassiceae</taxon>
        <taxon>Brassica</taxon>
    </lineage>
</organism>
<evidence type="ECO:0008006" key="3">
    <source>
        <dbReference type="Google" id="ProtNLM"/>
    </source>
</evidence>
<proteinExistence type="predicted"/>
<reference evidence="1 2" key="1">
    <citation type="journal article" date="2020" name="BMC Genomics">
        <title>Intraspecific diversification of the crop wild relative Brassica cretica Lam. using demographic model selection.</title>
        <authorList>
            <person name="Kioukis A."/>
            <person name="Michalopoulou V.A."/>
            <person name="Briers L."/>
            <person name="Pirintsos S."/>
            <person name="Studholme D.J."/>
            <person name="Pavlidis P."/>
            <person name="Sarris P.F."/>
        </authorList>
    </citation>
    <scope>NUCLEOTIDE SEQUENCE [LARGE SCALE GENOMIC DNA]</scope>
    <source>
        <strain evidence="2">cv. PFS-1207/04</strain>
    </source>
</reference>